<dbReference type="EMBL" id="CAJNDS010001513">
    <property type="protein sequence ID" value="CAE7263138.1"/>
    <property type="molecule type" value="Genomic_DNA"/>
</dbReference>
<evidence type="ECO:0000256" key="1">
    <source>
        <dbReference type="SAM" id="Coils"/>
    </source>
</evidence>
<keyword evidence="3" id="KW-0812">Transmembrane</keyword>
<protein>
    <submittedName>
        <fullName evidence="4">Uncharacterized protein</fullName>
    </submittedName>
</protein>
<dbReference type="AlphaFoldDB" id="A0A812MHI2"/>
<dbReference type="InterPro" id="IPR035897">
    <property type="entry name" value="Toll_tir_struct_dom_sf"/>
</dbReference>
<feature type="region of interest" description="Disordered" evidence="2">
    <location>
        <begin position="513"/>
        <end position="539"/>
    </location>
</feature>
<feature type="transmembrane region" description="Helical" evidence="3">
    <location>
        <begin position="127"/>
        <end position="148"/>
    </location>
</feature>
<evidence type="ECO:0000256" key="2">
    <source>
        <dbReference type="SAM" id="MobiDB-lite"/>
    </source>
</evidence>
<dbReference type="Proteomes" id="UP000604046">
    <property type="component" value="Unassembled WGS sequence"/>
</dbReference>
<accession>A0A812MHI2</accession>
<dbReference type="OrthoDB" id="430741at2759"/>
<keyword evidence="1" id="KW-0175">Coiled coil</keyword>
<gene>
    <name evidence="4" type="ORF">SNAT2548_LOCUS13824</name>
</gene>
<dbReference type="SUPFAM" id="SSF52200">
    <property type="entry name" value="Toll/Interleukin receptor TIR domain"/>
    <property type="match status" value="1"/>
</dbReference>
<feature type="compositionally biased region" description="Acidic residues" evidence="2">
    <location>
        <begin position="8"/>
        <end position="17"/>
    </location>
</feature>
<keyword evidence="3" id="KW-0472">Membrane</keyword>
<evidence type="ECO:0000313" key="5">
    <source>
        <dbReference type="Proteomes" id="UP000604046"/>
    </source>
</evidence>
<sequence length="539" mass="60429">MAATPWEEQGDSNEDDTESRVSEQLSTKLHPSLLRGVPLHATLAGWGQHWANPDNGMFTIEKQPSYELSRPVESLDAFLSHDWASSRILKLLSLLIVYNSRAAFLSTLVVSILLGLLRGYWQNLATAGWTVAFGHGTFVFVFLFWQWLQRPFQRPRMVFLDKLCVAQHDAEKKKQGIMAMAAFLLSSKKLVVLLTPRYCQRLWCAFELATFMKEPKRLRAGIWLAFLMLCLASTVLPLVFYLGIGMVADMDDVLRQLADFKMQDAECFCCSHGHRHPTTSAQLPCDKRLVHKMLKEWYGEQGEHGDGAIDCSDCMYLERFNHVIREDLAPQVASLVGGFALPSNYTLYMVAVSAIPYLADHIAVFVVSLRAGTPSGYALFTWTLREASRWGVVAVASMLSVRLSLPLWKVCLRFCQNGSKWRLEDLREELAKLRDVDQKEISSTGLQDYERGAAFTSDLMLKGASENLSEEIAVQKAAIQEWKERVAVLEQQNAGLQVAVASAEHLLHRGRERLDAAKEPPGPWISAGSGGFRAEDSGL</sequence>
<feature type="region of interest" description="Disordered" evidence="2">
    <location>
        <begin position="1"/>
        <end position="22"/>
    </location>
</feature>
<evidence type="ECO:0000313" key="4">
    <source>
        <dbReference type="EMBL" id="CAE7263138.1"/>
    </source>
</evidence>
<keyword evidence="5" id="KW-1185">Reference proteome</keyword>
<feature type="transmembrane region" description="Helical" evidence="3">
    <location>
        <begin position="102"/>
        <end position="121"/>
    </location>
</feature>
<evidence type="ECO:0000256" key="3">
    <source>
        <dbReference type="SAM" id="Phobius"/>
    </source>
</evidence>
<reference evidence="4" key="1">
    <citation type="submission" date="2021-02" db="EMBL/GenBank/DDBJ databases">
        <authorList>
            <person name="Dougan E. K."/>
            <person name="Rhodes N."/>
            <person name="Thang M."/>
            <person name="Chan C."/>
        </authorList>
    </citation>
    <scope>NUCLEOTIDE SEQUENCE</scope>
</reference>
<name>A0A812MHI2_9DINO</name>
<comment type="caution">
    <text evidence="4">The sequence shown here is derived from an EMBL/GenBank/DDBJ whole genome shotgun (WGS) entry which is preliminary data.</text>
</comment>
<feature type="transmembrane region" description="Helical" evidence="3">
    <location>
        <begin position="222"/>
        <end position="244"/>
    </location>
</feature>
<dbReference type="Gene3D" id="3.40.50.10140">
    <property type="entry name" value="Toll/interleukin-1 receptor homology (TIR) domain"/>
    <property type="match status" value="1"/>
</dbReference>
<organism evidence="4 5">
    <name type="scientific">Symbiodinium natans</name>
    <dbReference type="NCBI Taxonomy" id="878477"/>
    <lineage>
        <taxon>Eukaryota</taxon>
        <taxon>Sar</taxon>
        <taxon>Alveolata</taxon>
        <taxon>Dinophyceae</taxon>
        <taxon>Suessiales</taxon>
        <taxon>Symbiodiniaceae</taxon>
        <taxon>Symbiodinium</taxon>
    </lineage>
</organism>
<keyword evidence="3" id="KW-1133">Transmembrane helix</keyword>
<proteinExistence type="predicted"/>
<feature type="coiled-coil region" evidence="1">
    <location>
        <begin position="465"/>
        <end position="499"/>
    </location>
</feature>